<evidence type="ECO:0000313" key="1">
    <source>
        <dbReference type="EMBL" id="AJD82847.1"/>
    </source>
</evidence>
<dbReference type="KEGG" id="vg:26628920"/>
<dbReference type="RefSeq" id="YP_009201748.1">
    <property type="nucleotide sequence ID" value="NC_028834.1"/>
</dbReference>
<dbReference type="GeneID" id="26628920"/>
<gene>
    <name evidence="1" type="ORF">JWAP_00014</name>
</gene>
<name>A0A0B4ZZG5_9CAUD</name>
<dbReference type="Proteomes" id="UP000031726">
    <property type="component" value="Segment"/>
</dbReference>
<sequence length="140" mass="15412">MPITSTAEARNIMNNMAYEGIVAGAIQFVGDEKLTVPEGNIDWCRVQITHVVGNQETLANFNGVRRYNRTGTIIVQCFAPLSDRGFSRAEALAEQAVKVYEGKAGAGGIWFRNVRSVEVGAADGWHQFNAIAEFDYSIKR</sequence>
<accession>A0A0B4ZZG5</accession>
<dbReference type="Gene3D" id="3.30.2000.20">
    <property type="match status" value="1"/>
</dbReference>
<proteinExistence type="predicted"/>
<dbReference type="EMBL" id="KP202970">
    <property type="protein sequence ID" value="AJD82847.1"/>
    <property type="molecule type" value="Genomic_DNA"/>
</dbReference>
<organism evidence="1 2">
    <name type="scientific">Achromobacter phage 83-24</name>
    <dbReference type="NCBI Taxonomy" id="1589747"/>
    <lineage>
        <taxon>Viruses</taxon>
        <taxon>Duplodnaviria</taxon>
        <taxon>Heunggongvirae</taxon>
        <taxon>Uroviricota</taxon>
        <taxon>Caudoviricetes</taxon>
        <taxon>Steinhofvirus</taxon>
        <taxon>Steinhofvirus sv8324</taxon>
    </lineage>
</organism>
<reference evidence="1 2" key="1">
    <citation type="submission" date="2014-11" db="EMBL/GenBank/DDBJ databases">
        <title>Characterization and genome comparisons of three Achromobacter phages of the Siphoviridae family.</title>
        <authorList>
            <person name="Dreiseikelmann B."/>
            <person name="Bunk B."/>
            <person name="Rohde M."/>
            <person name="Wittmann J."/>
        </authorList>
    </citation>
    <scope>NUCLEOTIDE SEQUENCE [LARGE SCALE GENOMIC DNA]</scope>
</reference>
<dbReference type="OrthoDB" id="11045at10239"/>
<keyword evidence="2" id="KW-1185">Reference proteome</keyword>
<evidence type="ECO:0008006" key="3">
    <source>
        <dbReference type="Google" id="ProtNLM"/>
    </source>
</evidence>
<protein>
    <recommendedName>
        <fullName evidence="3">Tail protein</fullName>
    </recommendedName>
</protein>
<evidence type="ECO:0000313" key="2">
    <source>
        <dbReference type="Proteomes" id="UP000031726"/>
    </source>
</evidence>